<name>A0A645JHE2_9ZZZZ</name>
<comment type="caution">
    <text evidence="1">The sequence shown here is derived from an EMBL/GenBank/DDBJ whole genome shotgun (WGS) entry which is preliminary data.</text>
</comment>
<proteinExistence type="predicted"/>
<organism evidence="1">
    <name type="scientific">bioreactor metagenome</name>
    <dbReference type="NCBI Taxonomy" id="1076179"/>
    <lineage>
        <taxon>unclassified sequences</taxon>
        <taxon>metagenomes</taxon>
        <taxon>ecological metagenomes</taxon>
    </lineage>
</organism>
<dbReference type="EMBL" id="VSSQ01132493">
    <property type="protein sequence ID" value="MPN59013.1"/>
    <property type="molecule type" value="Genomic_DNA"/>
</dbReference>
<sequence>MTVNVGEEKDIVVDEEVIAFAFRNGSKHFEGSFCWMEIIGNSWHEAGRTIRRA</sequence>
<dbReference type="AlphaFoldDB" id="A0A645JHE2"/>
<evidence type="ECO:0000313" key="1">
    <source>
        <dbReference type="EMBL" id="MPN59013.1"/>
    </source>
</evidence>
<protein>
    <submittedName>
        <fullName evidence="1">Uncharacterized protein</fullName>
    </submittedName>
</protein>
<reference evidence="1" key="1">
    <citation type="submission" date="2019-08" db="EMBL/GenBank/DDBJ databases">
        <authorList>
            <person name="Kucharzyk K."/>
            <person name="Murdoch R.W."/>
            <person name="Higgins S."/>
            <person name="Loffler F."/>
        </authorList>
    </citation>
    <scope>NUCLEOTIDE SEQUENCE</scope>
</reference>
<accession>A0A645JHE2</accession>
<gene>
    <name evidence="1" type="ORF">SDC9_206730</name>
</gene>